<keyword evidence="6 9" id="KW-0067">ATP-binding</keyword>
<gene>
    <name evidence="12" type="ORF">BDZ90DRAFT_232812</name>
</gene>
<keyword evidence="8" id="KW-0539">Nucleus</keyword>
<keyword evidence="13" id="KW-1185">Reference proteome</keyword>
<dbReference type="Gene3D" id="3.40.50.300">
    <property type="entry name" value="P-loop containing nucleotide triphosphate hydrolases"/>
    <property type="match status" value="1"/>
</dbReference>
<dbReference type="FunFam" id="3.40.50.300:FF:000034">
    <property type="entry name" value="26S protease regulatory subunit 10B"/>
    <property type="match status" value="1"/>
</dbReference>
<feature type="compositionally biased region" description="Low complexity" evidence="10">
    <location>
        <begin position="1"/>
        <end position="14"/>
    </location>
</feature>
<dbReference type="GO" id="GO:0016887">
    <property type="term" value="F:ATP hydrolysis activity"/>
    <property type="evidence" value="ECO:0007669"/>
    <property type="project" value="InterPro"/>
</dbReference>
<keyword evidence="5 9" id="KW-0547">Nucleotide-binding</keyword>
<dbReference type="RefSeq" id="XP_025361297.1">
    <property type="nucleotide sequence ID" value="XM_025506395.1"/>
</dbReference>
<keyword evidence="7 12" id="KW-0647">Proteasome</keyword>
<dbReference type="Gene3D" id="2.40.50.140">
    <property type="entry name" value="Nucleic acid-binding proteins"/>
    <property type="match status" value="1"/>
</dbReference>
<evidence type="ECO:0000256" key="4">
    <source>
        <dbReference type="ARBA" id="ARBA00022490"/>
    </source>
</evidence>
<sequence>MSDPSQQQPQQPNQAEAGPSSGETQPLLAPGDPRREEALRNFKKSLKAHEDLSENLKKMRFGLRDLEKEFDRTENSMKALQSVGQIIGEVLKQLDDERFIVKASSGPRYVVGIRSAVPKSKLKQGVRVSLDMTTLTIMRILPREVDPLVYNMSMEDPGEASFAGIGGLGEQIRELREVIELPLMNPELFLRVGIKPPKGVLLYGPPGTGKTLLARAVAATLDTNFLKVVSSAIVDKYIGESARLVREMFGYAKQHEPTVIFLDEVDAIGGRRFSEGTSADREIQRTLMELLNQMDGFDYLGKTKIIMATNRPDTLDPALMRPGRIDRKIEIPLPNEQGRLEILKVHTRSIAKKEELDYEAITKLTDGFNGADLRNVATEAGMFAIREDRDYTLQEDFMRACRKLQEAKKHESKIDYSAM</sequence>
<dbReference type="STRING" id="1569628.A0A316UUA6"/>
<dbReference type="EMBL" id="KZ819670">
    <property type="protein sequence ID" value="PWN26685.1"/>
    <property type="molecule type" value="Genomic_DNA"/>
</dbReference>
<dbReference type="InterPro" id="IPR041569">
    <property type="entry name" value="AAA_lid_3"/>
</dbReference>
<dbReference type="FunFam" id="2.40.50.140:FF:000027">
    <property type="entry name" value="26S protease regulatory subunit 10B"/>
    <property type="match status" value="1"/>
</dbReference>
<comment type="subcellular location">
    <subcellularLocation>
        <location evidence="2">Cytoplasm</location>
    </subcellularLocation>
    <subcellularLocation>
        <location evidence="1">Nucleus</location>
    </subcellularLocation>
</comment>
<feature type="domain" description="AAA+ ATPase" evidence="11">
    <location>
        <begin position="196"/>
        <end position="335"/>
    </location>
</feature>
<dbReference type="Proteomes" id="UP000245884">
    <property type="component" value="Unassembled WGS sequence"/>
</dbReference>
<evidence type="ECO:0000256" key="10">
    <source>
        <dbReference type="SAM" id="MobiDB-lite"/>
    </source>
</evidence>
<evidence type="ECO:0000256" key="8">
    <source>
        <dbReference type="ARBA" id="ARBA00023242"/>
    </source>
</evidence>
<dbReference type="GO" id="GO:0005634">
    <property type="term" value="C:nucleus"/>
    <property type="evidence" value="ECO:0007669"/>
    <property type="project" value="UniProtKB-SubCell"/>
</dbReference>
<dbReference type="Pfam" id="PF00004">
    <property type="entry name" value="AAA"/>
    <property type="match status" value="1"/>
</dbReference>
<dbReference type="AlphaFoldDB" id="A0A316UUA6"/>
<evidence type="ECO:0000256" key="3">
    <source>
        <dbReference type="ARBA" id="ARBA00006914"/>
    </source>
</evidence>
<dbReference type="Pfam" id="PF16450">
    <property type="entry name" value="Prot_ATP_ID_OB_C"/>
    <property type="match status" value="1"/>
</dbReference>
<evidence type="ECO:0000256" key="1">
    <source>
        <dbReference type="ARBA" id="ARBA00004123"/>
    </source>
</evidence>
<evidence type="ECO:0000259" key="11">
    <source>
        <dbReference type="SMART" id="SM00382"/>
    </source>
</evidence>
<dbReference type="InterPro" id="IPR050221">
    <property type="entry name" value="26S_Proteasome_ATPase"/>
</dbReference>
<proteinExistence type="inferred from homology"/>
<name>A0A316UUA6_9BASI</name>
<evidence type="ECO:0000313" key="13">
    <source>
        <dbReference type="Proteomes" id="UP000245884"/>
    </source>
</evidence>
<evidence type="ECO:0000256" key="6">
    <source>
        <dbReference type="ARBA" id="ARBA00022840"/>
    </source>
</evidence>
<dbReference type="InterPro" id="IPR003960">
    <property type="entry name" value="ATPase_AAA_CS"/>
</dbReference>
<dbReference type="InterPro" id="IPR003593">
    <property type="entry name" value="AAA+_ATPase"/>
</dbReference>
<dbReference type="Gene3D" id="1.10.8.60">
    <property type="match status" value="1"/>
</dbReference>
<dbReference type="Pfam" id="PF17862">
    <property type="entry name" value="AAA_lid_3"/>
    <property type="match status" value="1"/>
</dbReference>
<dbReference type="InterPro" id="IPR012340">
    <property type="entry name" value="NA-bd_OB-fold"/>
</dbReference>
<keyword evidence="4" id="KW-0963">Cytoplasm</keyword>
<reference evidence="12 13" key="1">
    <citation type="journal article" date="2018" name="Mol. Biol. Evol.">
        <title>Broad Genomic Sampling Reveals a Smut Pathogenic Ancestry of the Fungal Clade Ustilaginomycotina.</title>
        <authorList>
            <person name="Kijpornyongpan T."/>
            <person name="Mondo S.J."/>
            <person name="Barry K."/>
            <person name="Sandor L."/>
            <person name="Lee J."/>
            <person name="Lipzen A."/>
            <person name="Pangilinan J."/>
            <person name="LaButti K."/>
            <person name="Hainaut M."/>
            <person name="Henrissat B."/>
            <person name="Grigoriev I.V."/>
            <person name="Spatafora J.W."/>
            <person name="Aime M.C."/>
        </authorList>
    </citation>
    <scope>NUCLEOTIDE SEQUENCE [LARGE SCALE GENOMIC DNA]</scope>
    <source>
        <strain evidence="12 13">MCA 5214</strain>
    </source>
</reference>
<evidence type="ECO:0000256" key="5">
    <source>
        <dbReference type="ARBA" id="ARBA00022741"/>
    </source>
</evidence>
<dbReference type="FunFam" id="1.10.8.60:FF:000008">
    <property type="entry name" value="26S protease regulatory subunit 10B"/>
    <property type="match status" value="1"/>
</dbReference>
<organism evidence="12 13">
    <name type="scientific">Jaminaea rosea</name>
    <dbReference type="NCBI Taxonomy" id="1569628"/>
    <lineage>
        <taxon>Eukaryota</taxon>
        <taxon>Fungi</taxon>
        <taxon>Dikarya</taxon>
        <taxon>Basidiomycota</taxon>
        <taxon>Ustilaginomycotina</taxon>
        <taxon>Exobasidiomycetes</taxon>
        <taxon>Microstromatales</taxon>
        <taxon>Microstromatales incertae sedis</taxon>
        <taxon>Jaminaea</taxon>
    </lineage>
</organism>
<evidence type="ECO:0000256" key="9">
    <source>
        <dbReference type="RuleBase" id="RU003651"/>
    </source>
</evidence>
<evidence type="ECO:0000256" key="2">
    <source>
        <dbReference type="ARBA" id="ARBA00004496"/>
    </source>
</evidence>
<feature type="region of interest" description="Disordered" evidence="10">
    <location>
        <begin position="1"/>
        <end position="40"/>
    </location>
</feature>
<dbReference type="GO" id="GO:0005737">
    <property type="term" value="C:cytoplasm"/>
    <property type="evidence" value="ECO:0007669"/>
    <property type="project" value="UniProtKB-SubCell"/>
</dbReference>
<dbReference type="PANTHER" id="PTHR23073">
    <property type="entry name" value="26S PROTEASOME REGULATORY SUBUNIT"/>
    <property type="match status" value="1"/>
</dbReference>
<evidence type="ECO:0000313" key="12">
    <source>
        <dbReference type="EMBL" id="PWN26685.1"/>
    </source>
</evidence>
<dbReference type="PROSITE" id="PS00674">
    <property type="entry name" value="AAA"/>
    <property type="match status" value="1"/>
</dbReference>
<dbReference type="InterPro" id="IPR003959">
    <property type="entry name" value="ATPase_AAA_core"/>
</dbReference>
<dbReference type="GeneID" id="37028218"/>
<dbReference type="GO" id="GO:0005524">
    <property type="term" value="F:ATP binding"/>
    <property type="evidence" value="ECO:0007669"/>
    <property type="project" value="UniProtKB-KW"/>
</dbReference>
<dbReference type="SUPFAM" id="SSF52540">
    <property type="entry name" value="P-loop containing nucleoside triphosphate hydrolases"/>
    <property type="match status" value="1"/>
</dbReference>
<evidence type="ECO:0000256" key="7">
    <source>
        <dbReference type="ARBA" id="ARBA00022942"/>
    </source>
</evidence>
<dbReference type="InterPro" id="IPR032501">
    <property type="entry name" value="Prot_ATP_ID_OB_2nd"/>
</dbReference>
<dbReference type="SMART" id="SM00382">
    <property type="entry name" value="AAA"/>
    <property type="match status" value="1"/>
</dbReference>
<comment type="similarity">
    <text evidence="3 9">Belongs to the AAA ATPase family.</text>
</comment>
<dbReference type="OrthoDB" id="1664597at2759"/>
<accession>A0A316UUA6</accession>
<dbReference type="GO" id="GO:0008540">
    <property type="term" value="C:proteasome regulatory particle, base subcomplex"/>
    <property type="evidence" value="ECO:0007669"/>
    <property type="project" value="UniProtKB-ARBA"/>
</dbReference>
<dbReference type="InterPro" id="IPR027417">
    <property type="entry name" value="P-loop_NTPase"/>
</dbReference>
<protein>
    <submittedName>
        <fullName evidence="12">Putative RPT4-26S proteasome regulatory subunit</fullName>
    </submittedName>
</protein>